<comment type="caution">
    <text evidence="1">The sequence shown here is derived from an EMBL/GenBank/DDBJ whole genome shotgun (WGS) entry which is preliminary data.</text>
</comment>
<keyword evidence="2" id="KW-1185">Reference proteome</keyword>
<gene>
    <name evidence="1" type="ORF">LTR09_012501</name>
</gene>
<evidence type="ECO:0000313" key="2">
    <source>
        <dbReference type="Proteomes" id="UP001271007"/>
    </source>
</evidence>
<proteinExistence type="predicted"/>
<accession>A0AAJ0D4Z9</accession>
<dbReference type="EMBL" id="JAWDJX010000127">
    <property type="protein sequence ID" value="KAK3045975.1"/>
    <property type="molecule type" value="Genomic_DNA"/>
</dbReference>
<reference evidence="1" key="1">
    <citation type="submission" date="2023-04" db="EMBL/GenBank/DDBJ databases">
        <title>Black Yeasts Isolated from many extreme environments.</title>
        <authorList>
            <person name="Coleine C."/>
            <person name="Stajich J.E."/>
            <person name="Selbmann L."/>
        </authorList>
    </citation>
    <scope>NUCLEOTIDE SEQUENCE</scope>
    <source>
        <strain evidence="1">CCFEE 5312</strain>
    </source>
</reference>
<protein>
    <submittedName>
        <fullName evidence="1">Uncharacterized protein</fullName>
    </submittedName>
</protein>
<dbReference type="AlphaFoldDB" id="A0AAJ0D4Z9"/>
<evidence type="ECO:0000313" key="1">
    <source>
        <dbReference type="EMBL" id="KAK3045975.1"/>
    </source>
</evidence>
<name>A0AAJ0D4Z9_9PEZI</name>
<dbReference type="Proteomes" id="UP001271007">
    <property type="component" value="Unassembled WGS sequence"/>
</dbReference>
<organism evidence="1 2">
    <name type="scientific">Extremus antarcticus</name>
    <dbReference type="NCBI Taxonomy" id="702011"/>
    <lineage>
        <taxon>Eukaryota</taxon>
        <taxon>Fungi</taxon>
        <taxon>Dikarya</taxon>
        <taxon>Ascomycota</taxon>
        <taxon>Pezizomycotina</taxon>
        <taxon>Dothideomycetes</taxon>
        <taxon>Dothideomycetidae</taxon>
        <taxon>Mycosphaerellales</taxon>
        <taxon>Extremaceae</taxon>
        <taxon>Extremus</taxon>
    </lineage>
</organism>
<dbReference type="Gene3D" id="3.20.20.140">
    <property type="entry name" value="Metal-dependent hydrolases"/>
    <property type="match status" value="1"/>
</dbReference>
<sequence>MIVAAMQSTGISAGLTIPGSSHTTTLERLRPVEDSHAYRSLIEVAGGSGTGLQILQRSMVFQTIQQSQKAMAFRYGDEPRGSYFSTQVQGAASRILKTEQREAWDAKAKSAASAAELEASRIIGKIREHARIDSELFGNLPGAAVPDRHARDMGGRFLVNLERIKKSDIFRIAGQMPKGAHQHFHFNSEIPPELLFPHASGPEMQETIARSC</sequence>